<evidence type="ECO:0000313" key="1">
    <source>
        <dbReference type="EMBL" id="MPM22493.1"/>
    </source>
</evidence>
<dbReference type="AlphaFoldDB" id="A0A644Y7D7"/>
<proteinExistence type="predicted"/>
<organism evidence="1">
    <name type="scientific">bioreactor metagenome</name>
    <dbReference type="NCBI Taxonomy" id="1076179"/>
    <lineage>
        <taxon>unclassified sequences</taxon>
        <taxon>metagenomes</taxon>
        <taxon>ecological metagenomes</taxon>
    </lineage>
</organism>
<reference evidence="1" key="1">
    <citation type="submission" date="2019-08" db="EMBL/GenBank/DDBJ databases">
        <authorList>
            <person name="Kucharzyk K."/>
            <person name="Murdoch R.W."/>
            <person name="Higgins S."/>
            <person name="Loffler F."/>
        </authorList>
    </citation>
    <scope>NUCLEOTIDE SEQUENCE</scope>
</reference>
<protein>
    <submittedName>
        <fullName evidence="1">Uncharacterized protein</fullName>
    </submittedName>
</protein>
<accession>A0A644Y7D7</accession>
<dbReference type="EMBL" id="VSSQ01003821">
    <property type="protein sequence ID" value="MPM22493.1"/>
    <property type="molecule type" value="Genomic_DNA"/>
</dbReference>
<comment type="caution">
    <text evidence="1">The sequence shown here is derived from an EMBL/GenBank/DDBJ whole genome shotgun (WGS) entry which is preliminary data.</text>
</comment>
<gene>
    <name evidence="1" type="ORF">SDC9_68948</name>
</gene>
<name>A0A644Y7D7_9ZZZZ</name>
<sequence>MPFHLRAELPDFLLDHRGERVRDTAMEHLVAGCDYSDVFDHIGQNLQQRFRPCQPGGLFHLGFLDDQRDDAGAAQFVPCPDLGVAMPDGDHHFAQTVDQANPLFIRLQKTVHLREGVYFAFLNRRGADMLGSEHVPQNFRRFVLMEDAGTLFPDIQGILAQRQQNGDILLRHNVPLAEAGVLRLPADDLGNIMAEHMPHRVFGRNEFQSLTPCFLELYSGENNMSIKTGKDFFQLRSVSAKRGGTKTG</sequence>